<comment type="caution">
    <text evidence="2">The sequence shown here is derived from an EMBL/GenBank/DDBJ whole genome shotgun (WGS) entry which is preliminary data.</text>
</comment>
<dbReference type="GO" id="GO:0006974">
    <property type="term" value="P:DNA damage response"/>
    <property type="evidence" value="ECO:0007669"/>
    <property type="project" value="TreeGrafter"/>
</dbReference>
<organism evidence="2 3">
    <name type="scientific">Gluconacetobacter diazotrophicus</name>
    <name type="common">Acetobacter diazotrophicus</name>
    <dbReference type="NCBI Taxonomy" id="33996"/>
    <lineage>
        <taxon>Bacteria</taxon>
        <taxon>Pseudomonadati</taxon>
        <taxon>Pseudomonadota</taxon>
        <taxon>Alphaproteobacteria</taxon>
        <taxon>Acetobacterales</taxon>
        <taxon>Acetobacteraceae</taxon>
        <taxon>Gluconacetobacter</taxon>
    </lineage>
</organism>
<reference evidence="2 3" key="1">
    <citation type="submission" date="2020-04" db="EMBL/GenBank/DDBJ databases">
        <title>Description of novel Gluconacetobacter.</title>
        <authorList>
            <person name="Sombolestani A."/>
        </authorList>
    </citation>
    <scope>NUCLEOTIDE SEQUENCE [LARGE SCALE GENOMIC DNA]</scope>
    <source>
        <strain evidence="2 3">LMG 7603</strain>
    </source>
</reference>
<keyword evidence="1" id="KW-0732">Signal</keyword>
<evidence type="ECO:0000256" key="1">
    <source>
        <dbReference type="SAM" id="SignalP"/>
    </source>
</evidence>
<dbReference type="Gene3D" id="3.30.70.2970">
    <property type="entry name" value="Protein of unknown function (DUF541), domain 2"/>
    <property type="match status" value="1"/>
</dbReference>
<dbReference type="AlphaFoldDB" id="A0A7W4FDG3"/>
<dbReference type="PANTHER" id="PTHR34387">
    <property type="entry name" value="SLR1258 PROTEIN"/>
    <property type="match status" value="1"/>
</dbReference>
<dbReference type="RefSeq" id="WP_012224750.1">
    <property type="nucleotide sequence ID" value="NZ_JABEQG010000005.1"/>
</dbReference>
<feature type="signal peptide" evidence="1">
    <location>
        <begin position="1"/>
        <end position="26"/>
    </location>
</feature>
<dbReference type="OMA" id="HRQGATT"/>
<gene>
    <name evidence="2" type="ORF">HLH33_04295</name>
</gene>
<name>A0A7W4FDG3_GLUDI</name>
<dbReference type="EMBL" id="JABEQG010000005">
    <property type="protein sequence ID" value="MBB2155534.1"/>
    <property type="molecule type" value="Genomic_DNA"/>
</dbReference>
<evidence type="ECO:0000313" key="3">
    <source>
        <dbReference type="Proteomes" id="UP000550787"/>
    </source>
</evidence>
<dbReference type="InterPro" id="IPR007497">
    <property type="entry name" value="SIMPL/DUF541"/>
</dbReference>
<proteinExistence type="predicted"/>
<accession>A0A7W4FDG3</accession>
<dbReference type="Gene3D" id="3.30.110.170">
    <property type="entry name" value="Protein of unknown function (DUF541), domain 1"/>
    <property type="match status" value="1"/>
</dbReference>
<dbReference type="Pfam" id="PF04402">
    <property type="entry name" value="SIMPL"/>
    <property type="match status" value="1"/>
</dbReference>
<dbReference type="InterPro" id="IPR052022">
    <property type="entry name" value="26kDa_periplasmic_antigen"/>
</dbReference>
<evidence type="ECO:0000313" key="2">
    <source>
        <dbReference type="EMBL" id="MBB2155534.1"/>
    </source>
</evidence>
<sequence length="241" mass="24921">MTRRLVLPLAASALLAIAALPGPAAAQDMPAPDARAPDTRLAATELTLSGTGTVHAAPDRLTATLFAESAAATAAAAQGRVNALVRQAMDAAHAAGGVTTVTEGYSVQHDDSAKPPQWVARQTIRLAGADGTALLDLVGRLQARGLGLSGLDWSLSPDRRQDLTRQAESEALKDVRRRADSAAATLGLKIGTLRRVALGDRTMPRPMPMMMMAARAAVAPSAPAEEQDVTASATATFLLHP</sequence>
<dbReference type="PANTHER" id="PTHR34387:SF2">
    <property type="entry name" value="SLR1258 PROTEIN"/>
    <property type="match status" value="1"/>
</dbReference>
<protein>
    <submittedName>
        <fullName evidence="2">SIMPL domain-containing protein</fullName>
    </submittedName>
</protein>
<feature type="chain" id="PRO_5041144327" evidence="1">
    <location>
        <begin position="27"/>
        <end position="241"/>
    </location>
</feature>
<dbReference type="Proteomes" id="UP000550787">
    <property type="component" value="Unassembled WGS sequence"/>
</dbReference>